<reference evidence="2 3" key="1">
    <citation type="journal article" date="2016" name="Nat. Commun.">
        <title>Thousands of microbial genomes shed light on interconnected biogeochemical processes in an aquifer system.</title>
        <authorList>
            <person name="Anantharaman K."/>
            <person name="Brown C.T."/>
            <person name="Hug L.A."/>
            <person name="Sharon I."/>
            <person name="Castelle C.J."/>
            <person name="Probst A.J."/>
            <person name="Thomas B.C."/>
            <person name="Singh A."/>
            <person name="Wilkins M.J."/>
            <person name="Karaoz U."/>
            <person name="Brodie E.L."/>
            <person name="Williams K.H."/>
            <person name="Hubbard S.S."/>
            <person name="Banfield J.F."/>
        </authorList>
    </citation>
    <scope>NUCLEOTIDE SEQUENCE [LARGE SCALE GENOMIC DNA]</scope>
</reference>
<evidence type="ECO:0000313" key="3">
    <source>
        <dbReference type="Proteomes" id="UP000178347"/>
    </source>
</evidence>
<organism evidence="2 3">
    <name type="scientific">Candidatus Magasanikbacteria bacterium RIFCSPLOWO2_12_FULL_43_12</name>
    <dbReference type="NCBI Taxonomy" id="1798692"/>
    <lineage>
        <taxon>Bacteria</taxon>
        <taxon>Candidatus Magasanikiibacteriota</taxon>
    </lineage>
</organism>
<gene>
    <name evidence="2" type="ORF">A3G00_01805</name>
</gene>
<dbReference type="CDD" id="cd00761">
    <property type="entry name" value="Glyco_tranf_GTA_type"/>
    <property type="match status" value="1"/>
</dbReference>
<dbReference type="AlphaFoldDB" id="A0A1F6MS73"/>
<dbReference type="EMBL" id="MFQN01000013">
    <property type="protein sequence ID" value="OGH74504.1"/>
    <property type="molecule type" value="Genomic_DNA"/>
</dbReference>
<sequence length="246" mass="29117">MQPLISIIIPVYNQAKELRLALDSIAKQTYKNLEVIVVDDGSKTKFSIFNFQFLIDTPIQFVRQENKGAPAARNRGLELARGEFVIFWDADVVAEPEMLEKLKARLDKHPEASYSYCNFQFSIFNFQTIFNFQFKKQIKSNEFSIEKLKRQNFIHSTSLIRKKDAIEWDESLKRFQDWDLWLMMAEQKKTGVWVDEFLFKIISQGTMSRWLPSFCYKEPFCRLPFISKRVQDYEEAKIVIQNKHGI</sequence>
<dbReference type="Gene3D" id="3.90.550.10">
    <property type="entry name" value="Spore Coat Polysaccharide Biosynthesis Protein SpsA, Chain A"/>
    <property type="match status" value="1"/>
</dbReference>
<dbReference type="InterPro" id="IPR029044">
    <property type="entry name" value="Nucleotide-diphossugar_trans"/>
</dbReference>
<dbReference type="STRING" id="1798692.A3G00_01805"/>
<feature type="domain" description="Glycosyltransferase 2-like" evidence="1">
    <location>
        <begin position="6"/>
        <end position="164"/>
    </location>
</feature>
<name>A0A1F6MS73_9BACT</name>
<proteinExistence type="predicted"/>
<dbReference type="PANTHER" id="PTHR43685:SF2">
    <property type="entry name" value="GLYCOSYLTRANSFERASE 2-LIKE DOMAIN-CONTAINING PROTEIN"/>
    <property type="match status" value="1"/>
</dbReference>
<comment type="caution">
    <text evidence="2">The sequence shown here is derived from an EMBL/GenBank/DDBJ whole genome shotgun (WGS) entry which is preliminary data.</text>
</comment>
<evidence type="ECO:0000259" key="1">
    <source>
        <dbReference type="Pfam" id="PF00535"/>
    </source>
</evidence>
<dbReference type="Proteomes" id="UP000178347">
    <property type="component" value="Unassembled WGS sequence"/>
</dbReference>
<accession>A0A1F6MS73</accession>
<dbReference type="PANTHER" id="PTHR43685">
    <property type="entry name" value="GLYCOSYLTRANSFERASE"/>
    <property type="match status" value="1"/>
</dbReference>
<dbReference type="SUPFAM" id="SSF53448">
    <property type="entry name" value="Nucleotide-diphospho-sugar transferases"/>
    <property type="match status" value="1"/>
</dbReference>
<dbReference type="Pfam" id="PF00535">
    <property type="entry name" value="Glycos_transf_2"/>
    <property type="match status" value="1"/>
</dbReference>
<protein>
    <recommendedName>
        <fullName evidence="1">Glycosyltransferase 2-like domain-containing protein</fullName>
    </recommendedName>
</protein>
<evidence type="ECO:0000313" key="2">
    <source>
        <dbReference type="EMBL" id="OGH74504.1"/>
    </source>
</evidence>
<dbReference type="InterPro" id="IPR050834">
    <property type="entry name" value="Glycosyltransf_2"/>
</dbReference>
<dbReference type="InterPro" id="IPR001173">
    <property type="entry name" value="Glyco_trans_2-like"/>
</dbReference>